<dbReference type="EMBL" id="JBGMDY010000004">
    <property type="protein sequence ID" value="KAL2336520.1"/>
    <property type="molecule type" value="Genomic_DNA"/>
</dbReference>
<keyword evidence="2" id="KW-1185">Reference proteome</keyword>
<protein>
    <submittedName>
        <fullName evidence="1">Uncharacterized protein</fullName>
    </submittedName>
</protein>
<dbReference type="AlphaFoldDB" id="A0ABD1ML37"/>
<sequence length="53" mass="5522">MEGVGNVLAAFFKIDSGDSGLNSIPLAGGGVKKPTGDIIGEENKSFFRPEILK</sequence>
<evidence type="ECO:0000313" key="1">
    <source>
        <dbReference type="EMBL" id="KAL2336520.1"/>
    </source>
</evidence>
<evidence type="ECO:0000313" key="2">
    <source>
        <dbReference type="Proteomes" id="UP001603857"/>
    </source>
</evidence>
<gene>
    <name evidence="1" type="ORF">Fmac_010966</name>
</gene>
<name>A0ABD1ML37_9FABA</name>
<organism evidence="1 2">
    <name type="scientific">Flemingia macrophylla</name>
    <dbReference type="NCBI Taxonomy" id="520843"/>
    <lineage>
        <taxon>Eukaryota</taxon>
        <taxon>Viridiplantae</taxon>
        <taxon>Streptophyta</taxon>
        <taxon>Embryophyta</taxon>
        <taxon>Tracheophyta</taxon>
        <taxon>Spermatophyta</taxon>
        <taxon>Magnoliopsida</taxon>
        <taxon>eudicotyledons</taxon>
        <taxon>Gunneridae</taxon>
        <taxon>Pentapetalae</taxon>
        <taxon>rosids</taxon>
        <taxon>fabids</taxon>
        <taxon>Fabales</taxon>
        <taxon>Fabaceae</taxon>
        <taxon>Papilionoideae</taxon>
        <taxon>50 kb inversion clade</taxon>
        <taxon>NPAAA clade</taxon>
        <taxon>indigoferoid/millettioid clade</taxon>
        <taxon>Phaseoleae</taxon>
        <taxon>Flemingia</taxon>
    </lineage>
</organism>
<dbReference type="Proteomes" id="UP001603857">
    <property type="component" value="Unassembled WGS sequence"/>
</dbReference>
<proteinExistence type="predicted"/>
<accession>A0ABD1ML37</accession>
<reference evidence="1 2" key="1">
    <citation type="submission" date="2024-08" db="EMBL/GenBank/DDBJ databases">
        <title>Insights into the chromosomal genome structure of Flemingia macrophylla.</title>
        <authorList>
            <person name="Ding Y."/>
            <person name="Zhao Y."/>
            <person name="Bi W."/>
            <person name="Wu M."/>
            <person name="Zhao G."/>
            <person name="Gong Y."/>
            <person name="Li W."/>
            <person name="Zhang P."/>
        </authorList>
    </citation>
    <scope>NUCLEOTIDE SEQUENCE [LARGE SCALE GENOMIC DNA]</scope>
    <source>
        <strain evidence="1">DYQJB</strain>
        <tissue evidence="1">Leaf</tissue>
    </source>
</reference>
<comment type="caution">
    <text evidence="1">The sequence shown here is derived from an EMBL/GenBank/DDBJ whole genome shotgun (WGS) entry which is preliminary data.</text>
</comment>